<keyword evidence="8 11" id="KW-0324">Glycolysis</keyword>
<dbReference type="GO" id="GO:0006013">
    <property type="term" value="P:mannose metabolic process"/>
    <property type="evidence" value="ECO:0007669"/>
    <property type="project" value="TreeGrafter"/>
</dbReference>
<dbReference type="InterPro" id="IPR019807">
    <property type="entry name" value="Hexokinase_BS"/>
</dbReference>
<feature type="domain" description="Hexokinase C-terminal" evidence="13">
    <location>
        <begin position="227"/>
        <end position="470"/>
    </location>
</feature>
<dbReference type="EC" id="2.7.1.-" evidence="11"/>
<sequence length="484" mass="53605">MVHLGPKKPPARKGSMIDVPQELIQASAAIEEAFTVKTEKLNAIVKHFISELNKGNSKEGGNIPMIPGWVVDYPTGKEKGDYLAIDLGGTNLRVVLVKLGGDCTFDTTQSKYKLPSHIRTTKNRDELFDFIAQCLKDFVEEIYHGQIKNKLPLGFTFSYPASQDRINVGILQRWTKGFDIPNVEGHDVVALLNASMAKLDVPVEVVALINDTTGTLVASLYSDPETKMGVIFGTGVNGAYYDVVKDIPKLEGKLADDIPPESAMAINCEYGSFDNEHVALPRTKYDIQIDEESPRPGQQTFEKMTSGYYLGELLRLAMLDLYDQGLILKNQDLTKLKRPYIMDTSYPARIEEDPFENLENTEELLQKDLGLKTTVQERKIIRRICEAIGTRAARLSVCGIAAICQKRGYETGHIAADGSVWQRYPNFKEKAHQALKDIYGWKETDPKKYPIIIVDAEDGSGAGAAVIAALTEQRLSAGLSVGMK</sequence>
<proteinExistence type="inferred from homology"/>
<dbReference type="PANTHER" id="PTHR19443:SF16">
    <property type="entry name" value="HEXOKINASE TYPE 1-RELATED"/>
    <property type="match status" value="1"/>
</dbReference>
<dbReference type="Pfam" id="PF03727">
    <property type="entry name" value="Hexokinase_2"/>
    <property type="match status" value="1"/>
</dbReference>
<accession>A0AAN7WML9</accession>
<dbReference type="AlphaFoldDB" id="A0AAN7WML9"/>
<comment type="similarity">
    <text evidence="3 11">Belongs to the hexokinase family.</text>
</comment>
<evidence type="ECO:0000256" key="3">
    <source>
        <dbReference type="ARBA" id="ARBA00009225"/>
    </source>
</evidence>
<evidence type="ECO:0000313" key="15">
    <source>
        <dbReference type="Proteomes" id="UP001306508"/>
    </source>
</evidence>
<evidence type="ECO:0000256" key="5">
    <source>
        <dbReference type="ARBA" id="ARBA00022741"/>
    </source>
</evidence>
<dbReference type="GO" id="GO:0005524">
    <property type="term" value="F:ATP binding"/>
    <property type="evidence" value="ECO:0007669"/>
    <property type="project" value="UniProtKB-UniRule"/>
</dbReference>
<evidence type="ECO:0000256" key="9">
    <source>
        <dbReference type="ARBA" id="ARBA00044613"/>
    </source>
</evidence>
<dbReference type="GO" id="GO:0006006">
    <property type="term" value="P:glucose metabolic process"/>
    <property type="evidence" value="ECO:0007669"/>
    <property type="project" value="TreeGrafter"/>
</dbReference>
<dbReference type="GO" id="GO:0001678">
    <property type="term" value="P:intracellular glucose homeostasis"/>
    <property type="evidence" value="ECO:0007669"/>
    <property type="project" value="InterPro"/>
</dbReference>
<feature type="domain" description="Hexokinase N-terminal" evidence="12">
    <location>
        <begin position="29"/>
        <end position="221"/>
    </location>
</feature>
<dbReference type="PROSITE" id="PS00378">
    <property type="entry name" value="HEXOKINASE_1"/>
    <property type="match status" value="1"/>
</dbReference>
<evidence type="ECO:0000256" key="6">
    <source>
        <dbReference type="ARBA" id="ARBA00022777"/>
    </source>
</evidence>
<comment type="catalytic activity">
    <reaction evidence="10">
        <text>D-fructose + ATP = D-fructose 6-phosphate + ADP + H(+)</text>
        <dbReference type="Rhea" id="RHEA:16125"/>
        <dbReference type="ChEBI" id="CHEBI:15378"/>
        <dbReference type="ChEBI" id="CHEBI:30616"/>
        <dbReference type="ChEBI" id="CHEBI:37721"/>
        <dbReference type="ChEBI" id="CHEBI:61527"/>
        <dbReference type="ChEBI" id="CHEBI:456216"/>
        <dbReference type="EC" id="2.7.1.1"/>
    </reaction>
    <physiologicalReaction direction="left-to-right" evidence="10">
        <dbReference type="Rhea" id="RHEA:16126"/>
    </physiologicalReaction>
</comment>
<evidence type="ECO:0000259" key="13">
    <source>
        <dbReference type="Pfam" id="PF03727"/>
    </source>
</evidence>
<dbReference type="FunFam" id="3.40.367.20:FF:000004">
    <property type="entry name" value="Phosphotransferase"/>
    <property type="match status" value="1"/>
</dbReference>
<dbReference type="Proteomes" id="UP001306508">
    <property type="component" value="Unassembled WGS sequence"/>
</dbReference>
<keyword evidence="5 11" id="KW-0547">Nucleotide-binding</keyword>
<dbReference type="Gene3D" id="3.40.367.20">
    <property type="match status" value="1"/>
</dbReference>
<evidence type="ECO:0000256" key="8">
    <source>
        <dbReference type="ARBA" id="ARBA00023152"/>
    </source>
</evidence>
<dbReference type="GO" id="GO:0005536">
    <property type="term" value="F:D-glucose binding"/>
    <property type="evidence" value="ECO:0007669"/>
    <property type="project" value="InterPro"/>
</dbReference>
<comment type="caution">
    <text evidence="14">The sequence shown here is derived from an EMBL/GenBank/DDBJ whole genome shotgun (WGS) entry which is preliminary data.</text>
</comment>
<name>A0AAN7WML9_9SACH</name>
<evidence type="ECO:0000256" key="4">
    <source>
        <dbReference type="ARBA" id="ARBA00022679"/>
    </source>
</evidence>
<evidence type="ECO:0000256" key="10">
    <source>
        <dbReference type="ARBA" id="ARBA00047905"/>
    </source>
</evidence>
<organism evidence="14 15">
    <name type="scientific">Arxiozyma heterogenica</name>
    <dbReference type="NCBI Taxonomy" id="278026"/>
    <lineage>
        <taxon>Eukaryota</taxon>
        <taxon>Fungi</taxon>
        <taxon>Dikarya</taxon>
        <taxon>Ascomycota</taxon>
        <taxon>Saccharomycotina</taxon>
        <taxon>Saccharomycetes</taxon>
        <taxon>Saccharomycetales</taxon>
        <taxon>Saccharomycetaceae</taxon>
        <taxon>Arxiozyma</taxon>
    </lineage>
</organism>
<dbReference type="PROSITE" id="PS51748">
    <property type="entry name" value="HEXOKINASE_2"/>
    <property type="match status" value="1"/>
</dbReference>
<protein>
    <recommendedName>
        <fullName evidence="11">Phosphotransferase</fullName>
        <ecNumber evidence="11">2.7.1.-</ecNumber>
    </recommendedName>
</protein>
<comment type="catalytic activity">
    <reaction evidence="9">
        <text>a D-hexose + ATP = a D-hexose 6-phosphate + ADP + H(+)</text>
        <dbReference type="Rhea" id="RHEA:22740"/>
        <dbReference type="ChEBI" id="CHEBI:4194"/>
        <dbReference type="ChEBI" id="CHEBI:15378"/>
        <dbReference type="ChEBI" id="CHEBI:30616"/>
        <dbReference type="ChEBI" id="CHEBI:229467"/>
        <dbReference type="ChEBI" id="CHEBI:456216"/>
        <dbReference type="EC" id="2.7.1.1"/>
    </reaction>
    <physiologicalReaction direction="left-to-right" evidence="9">
        <dbReference type="Rhea" id="RHEA:22741"/>
    </physiologicalReaction>
</comment>
<dbReference type="InterPro" id="IPR022673">
    <property type="entry name" value="Hexokinase_C"/>
</dbReference>
<keyword evidence="7 11" id="KW-0067">ATP-binding</keyword>
<evidence type="ECO:0000256" key="2">
    <source>
        <dbReference type="ARBA" id="ARBA00005028"/>
    </source>
</evidence>
<dbReference type="PANTHER" id="PTHR19443">
    <property type="entry name" value="HEXOKINASE"/>
    <property type="match status" value="1"/>
</dbReference>
<dbReference type="InterPro" id="IPR022672">
    <property type="entry name" value="Hexokinase_N"/>
</dbReference>
<dbReference type="PRINTS" id="PR00475">
    <property type="entry name" value="HEXOKINASE"/>
</dbReference>
<dbReference type="GO" id="GO:0006096">
    <property type="term" value="P:glycolytic process"/>
    <property type="evidence" value="ECO:0007669"/>
    <property type="project" value="UniProtKB-KW"/>
</dbReference>
<dbReference type="GO" id="GO:0008865">
    <property type="term" value="F:fructokinase activity"/>
    <property type="evidence" value="ECO:0007669"/>
    <property type="project" value="TreeGrafter"/>
</dbReference>
<dbReference type="InterPro" id="IPR043129">
    <property type="entry name" value="ATPase_NBD"/>
</dbReference>
<dbReference type="GO" id="GO:0019158">
    <property type="term" value="F:mannokinase activity"/>
    <property type="evidence" value="ECO:0007669"/>
    <property type="project" value="TreeGrafter"/>
</dbReference>
<dbReference type="SUPFAM" id="SSF53067">
    <property type="entry name" value="Actin-like ATPase domain"/>
    <property type="match status" value="2"/>
</dbReference>
<evidence type="ECO:0000256" key="11">
    <source>
        <dbReference type="RuleBase" id="RU362007"/>
    </source>
</evidence>
<dbReference type="Gene3D" id="1.10.287.1250">
    <property type="match status" value="1"/>
</dbReference>
<keyword evidence="4 11" id="KW-0808">Transferase</keyword>
<dbReference type="GO" id="GO:0005739">
    <property type="term" value="C:mitochondrion"/>
    <property type="evidence" value="ECO:0007669"/>
    <property type="project" value="TreeGrafter"/>
</dbReference>
<evidence type="ECO:0000256" key="1">
    <source>
        <dbReference type="ARBA" id="ARBA00004888"/>
    </source>
</evidence>
<comment type="pathway">
    <text evidence="1">Carbohydrate degradation; glycolysis; D-glyceraldehyde 3-phosphate and glycerone phosphate from D-glucose: step 1/4.</text>
</comment>
<gene>
    <name evidence="14" type="ORF">RI543_003860</name>
</gene>
<reference evidence="15" key="1">
    <citation type="submission" date="2023-07" db="EMBL/GenBank/DDBJ databases">
        <title>A draft genome of Kazachstania heterogenica Y-27499.</title>
        <authorList>
            <person name="Donic C."/>
            <person name="Kralova J.S."/>
            <person name="Fidel L."/>
            <person name="Ben-Dor S."/>
            <person name="Jung S."/>
        </authorList>
    </citation>
    <scope>NUCLEOTIDE SEQUENCE [LARGE SCALE GENOMIC DNA]</scope>
    <source>
        <strain evidence="15">Y27499</strain>
    </source>
</reference>
<evidence type="ECO:0000313" key="14">
    <source>
        <dbReference type="EMBL" id="KAK5778932.1"/>
    </source>
</evidence>
<dbReference type="GO" id="GO:0005829">
    <property type="term" value="C:cytosol"/>
    <property type="evidence" value="ECO:0007669"/>
    <property type="project" value="TreeGrafter"/>
</dbReference>
<evidence type="ECO:0000256" key="7">
    <source>
        <dbReference type="ARBA" id="ARBA00022840"/>
    </source>
</evidence>
<dbReference type="GO" id="GO:0004340">
    <property type="term" value="F:glucokinase activity"/>
    <property type="evidence" value="ECO:0007669"/>
    <property type="project" value="TreeGrafter"/>
</dbReference>
<comment type="pathway">
    <text evidence="2">Carbohydrate metabolism; hexose metabolism.</text>
</comment>
<dbReference type="Pfam" id="PF00349">
    <property type="entry name" value="Hexokinase_1"/>
    <property type="match status" value="1"/>
</dbReference>
<dbReference type="InterPro" id="IPR001312">
    <property type="entry name" value="Hexokinase"/>
</dbReference>
<dbReference type="EMBL" id="JAWIZZ010000051">
    <property type="protein sequence ID" value="KAK5778932.1"/>
    <property type="molecule type" value="Genomic_DNA"/>
</dbReference>
<keyword evidence="15" id="KW-1185">Reference proteome</keyword>
<evidence type="ECO:0000259" key="12">
    <source>
        <dbReference type="Pfam" id="PF00349"/>
    </source>
</evidence>
<dbReference type="Gene3D" id="3.30.420.40">
    <property type="match status" value="1"/>
</dbReference>
<keyword evidence="6 11" id="KW-0418">Kinase</keyword>
<dbReference type="FunFam" id="3.30.420.40:FF:000092">
    <property type="entry name" value="Phosphotransferase"/>
    <property type="match status" value="1"/>
</dbReference>